<evidence type="ECO:0000256" key="2">
    <source>
        <dbReference type="ARBA" id="ARBA00008834"/>
    </source>
</evidence>
<protein>
    <submittedName>
        <fullName evidence="12">Endopolygalacturonase D</fullName>
    </submittedName>
</protein>
<dbReference type="SUPFAM" id="SSF56112">
    <property type="entry name" value="Protein kinase-like (PK-like)"/>
    <property type="match status" value="1"/>
</dbReference>
<dbReference type="InterPro" id="IPR012334">
    <property type="entry name" value="Pectin_lyas_fold"/>
</dbReference>
<name>A0A194VJF0_CYTMA</name>
<keyword evidence="6 11" id="KW-0378">Hydrolase</keyword>
<keyword evidence="7" id="KW-0325">Glycoprotein</keyword>
<evidence type="ECO:0000256" key="1">
    <source>
        <dbReference type="ARBA" id="ARBA00004613"/>
    </source>
</evidence>
<evidence type="ECO:0000256" key="5">
    <source>
        <dbReference type="ARBA" id="ARBA00022737"/>
    </source>
</evidence>
<dbReference type="GO" id="GO:0071555">
    <property type="term" value="P:cell wall organization"/>
    <property type="evidence" value="ECO:0007669"/>
    <property type="project" value="UniProtKB-KW"/>
</dbReference>
<sequence>MDAPFAILKPANVLAKVAFDDGYKAISHRQRDPGDEYTAVHNMHVESEPKFYRDVIQFRRAEAQPEGDGCEDLTEPGTDSENDLRELGSIWTGHYILHLSHRPSTPEMGWIAGKGPTEKGPYADIFLCTRSFAKRYSLKLRSFHFRFNFDRQKRSLVHSVTVNDVEVGRQIHSLNQYSMKIRVGLLEYDFQYTNASPVAFFEHRREYIATALRAPTSIVFDMPTPCLNARTIGQWTLGERLGSDTAGKVFLGSNSKNEIVAVKIMLKSASSVDEEIGTYQAMLALAEHDDNKRIVRLKETIDPRIIISGITFIDVTGTVDSDAYDYYILCGDGSCSDFTFDDVDITGGLLSCNYPSSLCLE</sequence>
<dbReference type="InterPro" id="IPR011009">
    <property type="entry name" value="Kinase-like_dom_sf"/>
</dbReference>
<dbReference type="EMBL" id="KN796126">
    <property type="protein sequence ID" value="KUI64269.1"/>
    <property type="molecule type" value="Genomic_DNA"/>
</dbReference>
<accession>A0A194VJF0</accession>
<organism evidence="12 13">
    <name type="scientific">Cytospora mali</name>
    <name type="common">Apple Valsa canker fungus</name>
    <name type="synonym">Valsa mali</name>
    <dbReference type="NCBI Taxonomy" id="578113"/>
    <lineage>
        <taxon>Eukaryota</taxon>
        <taxon>Fungi</taxon>
        <taxon>Dikarya</taxon>
        <taxon>Ascomycota</taxon>
        <taxon>Pezizomycotina</taxon>
        <taxon>Sordariomycetes</taxon>
        <taxon>Sordariomycetidae</taxon>
        <taxon>Diaporthales</taxon>
        <taxon>Cytosporaceae</taxon>
        <taxon>Cytospora</taxon>
    </lineage>
</organism>
<proteinExistence type="inferred from homology"/>
<comment type="function">
    <text evidence="10">Involved in maceration and soft-rotting of plant tissue. Hydrolyzes the 1,4-alpha glycosidic bonds of de-esterified pectate in the smooth region of the plant cell wall.</text>
</comment>
<dbReference type="InterPro" id="IPR011050">
    <property type="entry name" value="Pectin_lyase_fold/virulence"/>
</dbReference>
<evidence type="ECO:0000256" key="8">
    <source>
        <dbReference type="ARBA" id="ARBA00023295"/>
    </source>
</evidence>
<dbReference type="Pfam" id="PF00295">
    <property type="entry name" value="Glyco_hydro_28"/>
    <property type="match status" value="1"/>
</dbReference>
<evidence type="ECO:0000256" key="11">
    <source>
        <dbReference type="RuleBase" id="RU361169"/>
    </source>
</evidence>
<evidence type="ECO:0000256" key="9">
    <source>
        <dbReference type="ARBA" id="ARBA00023316"/>
    </source>
</evidence>
<keyword evidence="5" id="KW-0677">Repeat</keyword>
<dbReference type="SUPFAM" id="SSF51126">
    <property type="entry name" value="Pectin lyase-like"/>
    <property type="match status" value="1"/>
</dbReference>
<gene>
    <name evidence="12" type="ORF">VM1G_11074</name>
</gene>
<dbReference type="GO" id="GO:0004650">
    <property type="term" value="F:polygalacturonase activity"/>
    <property type="evidence" value="ECO:0007669"/>
    <property type="project" value="InterPro"/>
</dbReference>
<dbReference type="Gene3D" id="2.160.20.10">
    <property type="entry name" value="Single-stranded right-handed beta-helix, Pectin lyase-like"/>
    <property type="match status" value="1"/>
</dbReference>
<evidence type="ECO:0000256" key="4">
    <source>
        <dbReference type="ARBA" id="ARBA00022729"/>
    </source>
</evidence>
<dbReference type="GO" id="GO:0005576">
    <property type="term" value="C:extracellular region"/>
    <property type="evidence" value="ECO:0007669"/>
    <property type="project" value="UniProtKB-SubCell"/>
</dbReference>
<keyword evidence="3" id="KW-0964">Secreted</keyword>
<keyword evidence="13" id="KW-1185">Reference proteome</keyword>
<evidence type="ECO:0000313" key="13">
    <source>
        <dbReference type="Proteomes" id="UP000078559"/>
    </source>
</evidence>
<dbReference type="PANTHER" id="PTHR31884">
    <property type="entry name" value="POLYGALACTURONASE"/>
    <property type="match status" value="1"/>
</dbReference>
<evidence type="ECO:0000256" key="6">
    <source>
        <dbReference type="ARBA" id="ARBA00022801"/>
    </source>
</evidence>
<keyword evidence="9" id="KW-0961">Cell wall biogenesis/degradation</keyword>
<dbReference type="Proteomes" id="UP000078559">
    <property type="component" value="Unassembled WGS sequence"/>
</dbReference>
<comment type="subcellular location">
    <subcellularLocation>
        <location evidence="1">Secreted</location>
    </subcellularLocation>
</comment>
<evidence type="ECO:0000256" key="10">
    <source>
        <dbReference type="ARBA" id="ARBA00037707"/>
    </source>
</evidence>
<keyword evidence="4" id="KW-0732">Signal</keyword>
<dbReference type="InterPro" id="IPR050434">
    <property type="entry name" value="Glycosyl_hydrlase_28"/>
</dbReference>
<evidence type="ECO:0000313" key="12">
    <source>
        <dbReference type="EMBL" id="KUI64269.1"/>
    </source>
</evidence>
<dbReference type="AlphaFoldDB" id="A0A194VJF0"/>
<evidence type="ECO:0000256" key="3">
    <source>
        <dbReference type="ARBA" id="ARBA00022525"/>
    </source>
</evidence>
<dbReference type="PANTHER" id="PTHR31884:SF9">
    <property type="entry name" value="ENDOPOLYGALACTURONASE D-RELATED"/>
    <property type="match status" value="1"/>
</dbReference>
<reference evidence="12" key="1">
    <citation type="submission" date="2014-12" db="EMBL/GenBank/DDBJ databases">
        <title>Genome Sequence of Valsa Canker Pathogens Uncovers a Specific Adaption of Colonization on Woody Bark.</title>
        <authorList>
            <person name="Yin Z."/>
            <person name="Liu H."/>
            <person name="Gao X."/>
            <person name="Li Z."/>
            <person name="Song N."/>
            <person name="Ke X."/>
            <person name="Dai Q."/>
            <person name="Wu Y."/>
            <person name="Sun Y."/>
            <person name="Xu J.-R."/>
            <person name="Kang Z.K."/>
            <person name="Wang L."/>
            <person name="Huang L."/>
        </authorList>
    </citation>
    <scope>NUCLEOTIDE SEQUENCE [LARGE SCALE GENOMIC DNA]</scope>
    <source>
        <strain evidence="12">03-8</strain>
    </source>
</reference>
<evidence type="ECO:0000256" key="7">
    <source>
        <dbReference type="ARBA" id="ARBA00023180"/>
    </source>
</evidence>
<dbReference type="InterPro" id="IPR000743">
    <property type="entry name" value="Glyco_hydro_28"/>
</dbReference>
<keyword evidence="8 11" id="KW-0326">Glycosidase</keyword>
<comment type="similarity">
    <text evidence="2 11">Belongs to the glycosyl hydrolase 28 family.</text>
</comment>
<dbReference type="OrthoDB" id="5979581at2759"/>
<dbReference type="GO" id="GO:0045490">
    <property type="term" value="P:pectin catabolic process"/>
    <property type="evidence" value="ECO:0007669"/>
    <property type="project" value="TreeGrafter"/>
</dbReference>